<evidence type="ECO:0000313" key="2">
    <source>
        <dbReference type="EMBL" id="CAI2374972.1"/>
    </source>
</evidence>
<protein>
    <submittedName>
        <fullName evidence="2">Uncharacterized protein</fullName>
    </submittedName>
</protein>
<feature type="transmembrane region" description="Helical" evidence="1">
    <location>
        <begin position="215"/>
        <end position="239"/>
    </location>
</feature>
<accession>A0AAD1XLR2</accession>
<feature type="transmembrane region" description="Helical" evidence="1">
    <location>
        <begin position="259"/>
        <end position="280"/>
    </location>
</feature>
<reference evidence="2" key="1">
    <citation type="submission" date="2023-07" db="EMBL/GenBank/DDBJ databases">
        <authorList>
            <consortium name="AG Swart"/>
            <person name="Singh M."/>
            <person name="Singh A."/>
            <person name="Seah K."/>
            <person name="Emmerich C."/>
        </authorList>
    </citation>
    <scope>NUCLEOTIDE SEQUENCE</scope>
    <source>
        <strain evidence="2">DP1</strain>
    </source>
</reference>
<feature type="transmembrane region" description="Helical" evidence="1">
    <location>
        <begin position="161"/>
        <end position="190"/>
    </location>
</feature>
<comment type="caution">
    <text evidence="2">The sequence shown here is derived from an EMBL/GenBank/DDBJ whole genome shotgun (WGS) entry which is preliminary data.</text>
</comment>
<feature type="transmembrane region" description="Helical" evidence="1">
    <location>
        <begin position="13"/>
        <end position="36"/>
    </location>
</feature>
<organism evidence="2 3">
    <name type="scientific">Euplotes crassus</name>
    <dbReference type="NCBI Taxonomy" id="5936"/>
    <lineage>
        <taxon>Eukaryota</taxon>
        <taxon>Sar</taxon>
        <taxon>Alveolata</taxon>
        <taxon>Ciliophora</taxon>
        <taxon>Intramacronucleata</taxon>
        <taxon>Spirotrichea</taxon>
        <taxon>Hypotrichia</taxon>
        <taxon>Euplotida</taxon>
        <taxon>Euplotidae</taxon>
        <taxon>Moneuplotes</taxon>
    </lineage>
</organism>
<dbReference type="Proteomes" id="UP001295684">
    <property type="component" value="Unassembled WGS sequence"/>
</dbReference>
<feature type="transmembrane region" description="Helical" evidence="1">
    <location>
        <begin position="48"/>
        <end position="73"/>
    </location>
</feature>
<keyword evidence="1" id="KW-0812">Transmembrane</keyword>
<gene>
    <name evidence="2" type="ORF">ECRASSUSDP1_LOCUS16331</name>
</gene>
<keyword evidence="1" id="KW-1133">Transmembrane helix</keyword>
<keyword evidence="1" id="KW-0472">Membrane</keyword>
<feature type="transmembrane region" description="Helical" evidence="1">
    <location>
        <begin position="127"/>
        <end position="149"/>
    </location>
</feature>
<evidence type="ECO:0000313" key="3">
    <source>
        <dbReference type="Proteomes" id="UP001295684"/>
    </source>
</evidence>
<name>A0AAD1XLR2_EUPCR</name>
<proteinExistence type="predicted"/>
<feature type="transmembrane region" description="Helical" evidence="1">
    <location>
        <begin position="93"/>
        <end position="115"/>
    </location>
</feature>
<dbReference type="EMBL" id="CAMPGE010016413">
    <property type="protein sequence ID" value="CAI2374972.1"/>
    <property type="molecule type" value="Genomic_DNA"/>
</dbReference>
<evidence type="ECO:0000256" key="1">
    <source>
        <dbReference type="SAM" id="Phobius"/>
    </source>
</evidence>
<sequence>MENKGSIEGCERYVTMMIIYSCFGLLILLFQLWYSVKFFKIYRFKHKLTSIFMVFLTLSIICDIIYGVSQVWLRHVDSCNGNAHSCADYWTDWINYFMYMSTIIVLSFTYISQILRFKNRGRSKKRIYNIILWTSMLAILLICAIIFIADGIHECAKSDPPVLFTIGIQIATGIYMLTGIFFMVTLLYFYRVLKRVDTDTNTNGVRLYKKLKCRLFVSITVIFVVFEIRSGMILARSFYDFLASWKEDSMKDNDLRYVIYIFCYYCLLSLVPAIVQIYLIKLSLSSTPRISIRLGQDYFQSQPLLSGNFEVSRSLTSESRQSVNIMELDHNTS</sequence>
<keyword evidence="3" id="KW-1185">Reference proteome</keyword>
<dbReference type="AlphaFoldDB" id="A0AAD1XLR2"/>